<dbReference type="CDD" id="cd06579">
    <property type="entry name" value="TM_PBP1_transp_AraH_like"/>
    <property type="match status" value="1"/>
</dbReference>
<feature type="transmembrane region" description="Helical" evidence="6">
    <location>
        <begin position="219"/>
        <end position="239"/>
    </location>
</feature>
<feature type="transmembrane region" description="Helical" evidence="6">
    <location>
        <begin position="93"/>
        <end position="114"/>
    </location>
</feature>
<feature type="transmembrane region" description="Helical" evidence="6">
    <location>
        <begin position="121"/>
        <end position="140"/>
    </location>
</feature>
<keyword evidence="4 6" id="KW-1133">Transmembrane helix</keyword>
<feature type="transmembrane region" description="Helical" evidence="6">
    <location>
        <begin position="275"/>
        <end position="293"/>
    </location>
</feature>
<dbReference type="EMBL" id="FRCP01000020">
    <property type="protein sequence ID" value="SHM88145.1"/>
    <property type="molecule type" value="Genomic_DNA"/>
</dbReference>
<dbReference type="STRING" id="1120996.SAMN02746066_03729"/>
<protein>
    <submittedName>
        <fullName evidence="7">Ribose transport system permease protein</fullName>
    </submittedName>
</protein>
<dbReference type="AlphaFoldDB" id="A0A1M7MBP3"/>
<dbReference type="GO" id="GO:0022857">
    <property type="term" value="F:transmembrane transporter activity"/>
    <property type="evidence" value="ECO:0007669"/>
    <property type="project" value="InterPro"/>
</dbReference>
<proteinExistence type="predicted"/>
<evidence type="ECO:0000256" key="2">
    <source>
        <dbReference type="ARBA" id="ARBA00022475"/>
    </source>
</evidence>
<comment type="subcellular location">
    <subcellularLocation>
        <location evidence="1">Cell membrane</location>
        <topology evidence="1">Multi-pass membrane protein</topology>
    </subcellularLocation>
</comment>
<feature type="transmembrane region" description="Helical" evidence="6">
    <location>
        <begin position="42"/>
        <end position="64"/>
    </location>
</feature>
<keyword evidence="5 6" id="KW-0472">Membrane</keyword>
<evidence type="ECO:0000313" key="7">
    <source>
        <dbReference type="EMBL" id="SHM88145.1"/>
    </source>
</evidence>
<evidence type="ECO:0000256" key="5">
    <source>
        <dbReference type="ARBA" id="ARBA00023136"/>
    </source>
</evidence>
<evidence type="ECO:0000256" key="4">
    <source>
        <dbReference type="ARBA" id="ARBA00022989"/>
    </source>
</evidence>
<dbReference type="Pfam" id="PF02653">
    <property type="entry name" value="BPD_transp_2"/>
    <property type="match status" value="1"/>
</dbReference>
<dbReference type="RefSeq" id="WP_073290111.1">
    <property type="nucleotide sequence ID" value="NZ_FRCP01000020.1"/>
</dbReference>
<dbReference type="PANTHER" id="PTHR32196:SF63">
    <property type="entry name" value="INNER MEMBRANE ABC TRANSPORTER PERMEASE PROTEIN YJFF"/>
    <property type="match status" value="1"/>
</dbReference>
<gene>
    <name evidence="7" type="ORF">SAMN02746066_03729</name>
</gene>
<evidence type="ECO:0000313" key="8">
    <source>
        <dbReference type="Proteomes" id="UP000184038"/>
    </source>
</evidence>
<dbReference type="PANTHER" id="PTHR32196">
    <property type="entry name" value="ABC TRANSPORTER PERMEASE PROTEIN YPHD-RELATED-RELATED"/>
    <property type="match status" value="1"/>
</dbReference>
<evidence type="ECO:0000256" key="3">
    <source>
        <dbReference type="ARBA" id="ARBA00022692"/>
    </source>
</evidence>
<sequence>MKTIKKYYNWFYSKSTILAFLLLVIVASLVFSDQNFMSTTNVFNILLKVAKNGGFLALGMTFVILCGEIDLSAGAVFALSGVVMGLVGQVNPFLGIIAGILVGVISGYMIGFMVTKMRISSWIASLAMLFALRGAIQIVAEKSVVIKGSVLTFADAKILPGVFAGLKSGISILIPILFILTFLCMYISRHTKFGIGLYAVGGNGEAARMMGIDVDRIKVKAFVCSGLIAAFSGVLLASSSGSATLSAGNTYETYAIAMCAIGGVKLSGGEGKFSGTFFGMLIYFIINTIFTYLPTGVSVHWQSIIMGALVLISVGVQSDYFKTLKGSKRIVRHKR</sequence>
<keyword evidence="2" id="KW-1003">Cell membrane</keyword>
<dbReference type="InterPro" id="IPR001851">
    <property type="entry name" value="ABC_transp_permease"/>
</dbReference>
<name>A0A1M7MBP3_9FIRM</name>
<evidence type="ECO:0000256" key="6">
    <source>
        <dbReference type="SAM" id="Phobius"/>
    </source>
</evidence>
<evidence type="ECO:0000256" key="1">
    <source>
        <dbReference type="ARBA" id="ARBA00004651"/>
    </source>
</evidence>
<dbReference type="GO" id="GO:0005886">
    <property type="term" value="C:plasma membrane"/>
    <property type="evidence" value="ECO:0007669"/>
    <property type="project" value="UniProtKB-SubCell"/>
</dbReference>
<dbReference type="OrthoDB" id="9789111at2"/>
<accession>A0A1M7MBP3</accession>
<keyword evidence="3 6" id="KW-0812">Transmembrane</keyword>
<organism evidence="7 8">
    <name type="scientific">Anaerosporobacter mobilis DSM 15930</name>
    <dbReference type="NCBI Taxonomy" id="1120996"/>
    <lineage>
        <taxon>Bacteria</taxon>
        <taxon>Bacillati</taxon>
        <taxon>Bacillota</taxon>
        <taxon>Clostridia</taxon>
        <taxon>Lachnospirales</taxon>
        <taxon>Lachnospiraceae</taxon>
        <taxon>Anaerosporobacter</taxon>
    </lineage>
</organism>
<reference evidence="7 8" key="1">
    <citation type="submission" date="2016-11" db="EMBL/GenBank/DDBJ databases">
        <authorList>
            <person name="Jaros S."/>
            <person name="Januszkiewicz K."/>
            <person name="Wedrychowicz H."/>
        </authorList>
    </citation>
    <scope>NUCLEOTIDE SEQUENCE [LARGE SCALE GENOMIC DNA]</scope>
    <source>
        <strain evidence="7 8">DSM 15930</strain>
    </source>
</reference>
<feature type="transmembrane region" description="Helical" evidence="6">
    <location>
        <begin position="169"/>
        <end position="188"/>
    </location>
</feature>
<dbReference type="Proteomes" id="UP000184038">
    <property type="component" value="Unassembled WGS sequence"/>
</dbReference>
<keyword evidence="8" id="KW-1185">Reference proteome</keyword>
<feature type="transmembrane region" description="Helical" evidence="6">
    <location>
        <begin position="251"/>
        <end position="268"/>
    </location>
</feature>
<feature type="transmembrane region" description="Helical" evidence="6">
    <location>
        <begin position="299"/>
        <end position="321"/>
    </location>
</feature>